<comment type="similarity">
    <text evidence="2">Belongs to the RimK family. LysX subfamily.</text>
</comment>
<keyword evidence="3" id="KW-0436">Ligase</keyword>
<evidence type="ECO:0000256" key="6">
    <source>
        <dbReference type="ARBA" id="ARBA00022741"/>
    </source>
</evidence>
<protein>
    <submittedName>
        <fullName evidence="12">Lysine biosynthesis protein LysX</fullName>
    </submittedName>
</protein>
<dbReference type="InterPro" id="IPR013651">
    <property type="entry name" value="ATP-grasp_RimK-type"/>
</dbReference>
<dbReference type="SUPFAM" id="SSF56059">
    <property type="entry name" value="Glutathione synthetase ATP-binding domain-like"/>
    <property type="match status" value="1"/>
</dbReference>
<comment type="cofactor">
    <cofactor evidence="1">
        <name>Mg(2+)</name>
        <dbReference type="ChEBI" id="CHEBI:18420"/>
    </cofactor>
</comment>
<evidence type="ECO:0000256" key="8">
    <source>
        <dbReference type="ARBA" id="ARBA00022842"/>
    </source>
</evidence>
<dbReference type="PANTHER" id="PTHR21621:SF2">
    <property type="entry name" value="COENZYME GAMMA-F420-2:ALPHA-L-GLUTAMATE LIGASE"/>
    <property type="match status" value="1"/>
</dbReference>
<dbReference type="SUPFAM" id="SSF52440">
    <property type="entry name" value="PreATP-grasp domain"/>
    <property type="match status" value="1"/>
</dbReference>
<dbReference type="NCBIfam" id="TIGR00768">
    <property type="entry name" value="rimK_fam"/>
    <property type="match status" value="1"/>
</dbReference>
<dbReference type="Gene3D" id="3.40.50.20">
    <property type="match status" value="1"/>
</dbReference>
<gene>
    <name evidence="12" type="primary">lysX</name>
    <name evidence="13" type="ORF">DSO09_00505</name>
    <name evidence="12" type="ORF">EF809_00535</name>
</gene>
<dbReference type="InterPro" id="IPR011870">
    <property type="entry name" value="LysX_arch"/>
</dbReference>
<keyword evidence="8" id="KW-0460">Magnesium</keyword>
<dbReference type="Gene3D" id="3.30.470.20">
    <property type="entry name" value="ATP-grasp fold, B domain"/>
    <property type="match status" value="1"/>
</dbReference>
<dbReference type="EMBL" id="RXIH01000002">
    <property type="protein sequence ID" value="RZN57764.1"/>
    <property type="molecule type" value="Genomic_DNA"/>
</dbReference>
<evidence type="ECO:0000313" key="14">
    <source>
        <dbReference type="Proteomes" id="UP000316080"/>
    </source>
</evidence>
<dbReference type="PANTHER" id="PTHR21621">
    <property type="entry name" value="RIBOSOMAL PROTEIN S6 MODIFICATION PROTEIN"/>
    <property type="match status" value="1"/>
</dbReference>
<evidence type="ECO:0000256" key="4">
    <source>
        <dbReference type="ARBA" id="ARBA00022605"/>
    </source>
</evidence>
<dbReference type="GO" id="GO:0005737">
    <property type="term" value="C:cytoplasm"/>
    <property type="evidence" value="ECO:0007669"/>
    <property type="project" value="TreeGrafter"/>
</dbReference>
<dbReference type="InterPro" id="IPR011761">
    <property type="entry name" value="ATP-grasp"/>
</dbReference>
<reference evidence="12 14" key="2">
    <citation type="journal article" date="2019" name="Nat. Microbiol.">
        <title>Wide diversity of methane and short-chain alkane metabolisms in uncultured archaea.</title>
        <authorList>
            <person name="Borrel G."/>
            <person name="Adam P.S."/>
            <person name="McKay L.J."/>
            <person name="Chen L.X."/>
            <person name="Sierra-Garcia I.N."/>
            <person name="Sieber C.M."/>
            <person name="Letourneur Q."/>
            <person name="Ghozlane A."/>
            <person name="Andersen G.L."/>
            <person name="Li W.J."/>
            <person name="Hallam S.J."/>
            <person name="Muyzer G."/>
            <person name="de Oliveira V.M."/>
            <person name="Inskeep W.P."/>
            <person name="Banfield J.F."/>
            <person name="Gribaldo S."/>
        </authorList>
    </citation>
    <scope>NUCLEOTIDE SEQUENCE [LARGE SCALE GENOMIC DNA]</scope>
    <source>
        <strain evidence="12">Verst-YHS</strain>
    </source>
</reference>
<proteinExistence type="inferred from homology"/>
<evidence type="ECO:0000256" key="5">
    <source>
        <dbReference type="ARBA" id="ARBA00022723"/>
    </source>
</evidence>
<evidence type="ECO:0000259" key="11">
    <source>
        <dbReference type="PROSITE" id="PS50975"/>
    </source>
</evidence>
<feature type="domain" description="ATP-grasp" evidence="11">
    <location>
        <begin position="96"/>
        <end position="279"/>
    </location>
</feature>
<dbReference type="Proteomes" id="UP000316080">
    <property type="component" value="Unassembled WGS sequence"/>
</dbReference>
<dbReference type="GO" id="GO:0046872">
    <property type="term" value="F:metal ion binding"/>
    <property type="evidence" value="ECO:0007669"/>
    <property type="project" value="UniProtKB-KW"/>
</dbReference>
<dbReference type="Pfam" id="PF08443">
    <property type="entry name" value="RimK"/>
    <property type="match status" value="1"/>
</dbReference>
<dbReference type="InterPro" id="IPR004666">
    <property type="entry name" value="Rp_bS6_RimK/Lys_biosynth_LsyX"/>
</dbReference>
<dbReference type="Proteomes" id="UP000317265">
    <property type="component" value="Unassembled WGS sequence"/>
</dbReference>
<dbReference type="InterPro" id="IPR016185">
    <property type="entry name" value="PreATP-grasp_dom_sf"/>
</dbReference>
<dbReference type="FunFam" id="3.30.1490.20:FF:000025">
    <property type="entry name" value="Alpha-aminoadipate--LysW ligase LysX protein"/>
    <property type="match status" value="1"/>
</dbReference>
<accession>A0A520KGY8</accession>
<dbReference type="GO" id="GO:0009085">
    <property type="term" value="P:lysine biosynthetic process"/>
    <property type="evidence" value="ECO:0007669"/>
    <property type="project" value="InterPro"/>
</dbReference>
<organism evidence="12 14">
    <name type="scientific">Thermoproteota archaeon</name>
    <dbReference type="NCBI Taxonomy" id="2056631"/>
    <lineage>
        <taxon>Archaea</taxon>
        <taxon>Thermoproteota</taxon>
    </lineage>
</organism>
<dbReference type="EMBL" id="QNVI01000003">
    <property type="protein sequence ID" value="TDA40487.1"/>
    <property type="molecule type" value="Genomic_DNA"/>
</dbReference>
<dbReference type="GO" id="GO:0005524">
    <property type="term" value="F:ATP binding"/>
    <property type="evidence" value="ECO:0007669"/>
    <property type="project" value="UniProtKB-UniRule"/>
</dbReference>
<comment type="pathway">
    <text evidence="9">Amino-acid biosynthesis.</text>
</comment>
<keyword evidence="6 10" id="KW-0547">Nucleotide-binding</keyword>
<reference evidence="13 15" key="1">
    <citation type="journal article" date="2019" name="Nat. Microbiol.">
        <title>Expanding anaerobic alkane metabolism in the domain of Archaea.</title>
        <authorList>
            <person name="Wang Y."/>
            <person name="Wegener G."/>
            <person name="Hou J."/>
            <person name="Wang F."/>
            <person name="Xiao X."/>
        </authorList>
    </citation>
    <scope>NUCLEOTIDE SEQUENCE [LARGE SCALE GENOMIC DNA]</scope>
    <source>
        <strain evidence="13">WYZ-LMO11</strain>
    </source>
</reference>
<dbReference type="FunFam" id="3.30.470.20:FF:000058">
    <property type="entry name" value="Alpha-aminoadipate--LysW ligase LysX protein"/>
    <property type="match status" value="1"/>
</dbReference>
<dbReference type="PROSITE" id="PS50975">
    <property type="entry name" value="ATP_GRASP"/>
    <property type="match status" value="1"/>
</dbReference>
<dbReference type="InterPro" id="IPR013815">
    <property type="entry name" value="ATP_grasp_subdomain_1"/>
</dbReference>
<sequence length="284" mass="32441">MMVKLSILYDHMRWEEKALYEACRKRNIEFSMINAKNLSLELTSDDKPENIGDIVLQRCVEYFCGLYLTAIIENYGIRVINSFKTLEICGNKLLNTLIFKKHNIPTPRTFVAFDIDSALEAFEKIGYPAILKPIIGSWGRLVSLINDRTSAIVALEHREMMFPLYHVYYIQEMIKRPPRDIRVFVIGDNVPVAIYRINENDWRTNTARGGRVERCPVTSEIRELALRAAEAVGGGVFGVDMMERDGEYIVHEINGTVEFKNTVPATGVDIPGMIIDYAIKEAKK</sequence>
<dbReference type="Pfam" id="PF22626">
    <property type="entry name" value="LysX_preATP_grasp"/>
    <property type="match status" value="1"/>
</dbReference>
<comment type="caution">
    <text evidence="12">The sequence shown here is derived from an EMBL/GenBank/DDBJ whole genome shotgun (WGS) entry which is preliminary data.</text>
</comment>
<keyword evidence="5" id="KW-0479">Metal-binding</keyword>
<evidence type="ECO:0000256" key="9">
    <source>
        <dbReference type="ARBA" id="ARBA00029440"/>
    </source>
</evidence>
<evidence type="ECO:0000256" key="10">
    <source>
        <dbReference type="PROSITE-ProRule" id="PRU00409"/>
    </source>
</evidence>
<evidence type="ECO:0000256" key="1">
    <source>
        <dbReference type="ARBA" id="ARBA00001946"/>
    </source>
</evidence>
<dbReference type="GO" id="GO:0043774">
    <property type="term" value="F:coenzyme F420-2 alpha-glutamyl ligase activity"/>
    <property type="evidence" value="ECO:0007669"/>
    <property type="project" value="TreeGrafter"/>
</dbReference>
<keyword evidence="4" id="KW-0028">Amino-acid biosynthesis</keyword>
<dbReference type="NCBIfam" id="TIGR02144">
    <property type="entry name" value="LysX_arch"/>
    <property type="match status" value="1"/>
</dbReference>
<evidence type="ECO:0000256" key="3">
    <source>
        <dbReference type="ARBA" id="ARBA00022598"/>
    </source>
</evidence>
<name>A0A520KGY8_9CREN</name>
<evidence type="ECO:0000313" key="15">
    <source>
        <dbReference type="Proteomes" id="UP000317265"/>
    </source>
</evidence>
<evidence type="ECO:0000313" key="12">
    <source>
        <dbReference type="EMBL" id="RZN57764.1"/>
    </source>
</evidence>
<dbReference type="InterPro" id="IPR054562">
    <property type="entry name" value="LysX/ArgX_preATP_grasp"/>
</dbReference>
<evidence type="ECO:0000256" key="2">
    <source>
        <dbReference type="ARBA" id="ARBA00006239"/>
    </source>
</evidence>
<dbReference type="AlphaFoldDB" id="A0A520KGY8"/>
<keyword evidence="7 10" id="KW-0067">ATP-binding</keyword>
<evidence type="ECO:0000313" key="13">
    <source>
        <dbReference type="EMBL" id="TDA40487.1"/>
    </source>
</evidence>
<evidence type="ECO:0000256" key="7">
    <source>
        <dbReference type="ARBA" id="ARBA00022840"/>
    </source>
</evidence>
<dbReference type="Gene3D" id="3.30.1490.20">
    <property type="entry name" value="ATP-grasp fold, A domain"/>
    <property type="match status" value="1"/>
</dbReference>